<accession>A0A2A9FH76</accession>
<name>A0A2A9FH76_9PSEU</name>
<proteinExistence type="predicted"/>
<evidence type="ECO:0000313" key="2">
    <source>
        <dbReference type="Proteomes" id="UP000243542"/>
    </source>
</evidence>
<protein>
    <submittedName>
        <fullName evidence="1">Uncharacterized protein</fullName>
    </submittedName>
</protein>
<comment type="caution">
    <text evidence="1">The sequence shown here is derived from an EMBL/GenBank/DDBJ whole genome shotgun (WGS) entry which is preliminary data.</text>
</comment>
<dbReference type="Proteomes" id="UP000243542">
    <property type="component" value="Unassembled WGS sequence"/>
</dbReference>
<keyword evidence="2" id="KW-1185">Reference proteome</keyword>
<evidence type="ECO:0000313" key="1">
    <source>
        <dbReference type="EMBL" id="PFG50273.1"/>
    </source>
</evidence>
<organism evidence="1 2">
    <name type="scientific">Amycolatopsis sulphurea</name>
    <dbReference type="NCBI Taxonomy" id="76022"/>
    <lineage>
        <taxon>Bacteria</taxon>
        <taxon>Bacillati</taxon>
        <taxon>Actinomycetota</taxon>
        <taxon>Actinomycetes</taxon>
        <taxon>Pseudonocardiales</taxon>
        <taxon>Pseudonocardiaceae</taxon>
        <taxon>Amycolatopsis</taxon>
    </lineage>
</organism>
<dbReference type="EMBL" id="PDJK01000002">
    <property type="protein sequence ID" value="PFG50273.1"/>
    <property type="molecule type" value="Genomic_DNA"/>
</dbReference>
<reference evidence="1 2" key="1">
    <citation type="submission" date="2017-10" db="EMBL/GenBank/DDBJ databases">
        <title>Sequencing the genomes of 1000 actinobacteria strains.</title>
        <authorList>
            <person name="Klenk H.-P."/>
        </authorList>
    </citation>
    <scope>NUCLEOTIDE SEQUENCE [LARGE SCALE GENOMIC DNA]</scope>
    <source>
        <strain evidence="1 2">DSM 46092</strain>
    </source>
</reference>
<sequence>MRVEHRFTLEEAVTGVLAAGYGDPLRGIGELSVRRVRAALRDVVSGRARERPGARRHRLADDVQAELVRIRLFSDPAAVPRPHPYEFVAVSVEHQFTLDEATAAVMAAKPMVRPGPGRHIVPLTAREVREALCFAARHGTRCTPIRRRAESSLDRLATWTREELIRLRVFTDPATAATP</sequence>
<gene>
    <name evidence="1" type="ORF">ATK36_5488</name>
</gene>
<dbReference type="AlphaFoldDB" id="A0A2A9FH76"/>